<dbReference type="GO" id="GO:0071949">
    <property type="term" value="F:FAD binding"/>
    <property type="evidence" value="ECO:0007669"/>
    <property type="project" value="InterPro"/>
</dbReference>
<dbReference type="InterPro" id="IPR016169">
    <property type="entry name" value="FAD-bd_PCMH_sub2"/>
</dbReference>
<gene>
    <name evidence="2" type="ORF">EJ104_05880</name>
</gene>
<proteinExistence type="predicted"/>
<dbReference type="SUPFAM" id="SSF56176">
    <property type="entry name" value="FAD-binding/transporter-associated domain-like"/>
    <property type="match status" value="1"/>
</dbReference>
<evidence type="ECO:0000259" key="1">
    <source>
        <dbReference type="PROSITE" id="PS51387"/>
    </source>
</evidence>
<feature type="domain" description="FAD-binding PCMH-type" evidence="1">
    <location>
        <begin position="1"/>
        <end position="116"/>
    </location>
</feature>
<comment type="caution">
    <text evidence="2">The sequence shown here is derived from an EMBL/GenBank/DDBJ whole genome shotgun (WGS) entry which is preliminary data.</text>
</comment>
<dbReference type="OrthoDB" id="9811557at2"/>
<protein>
    <submittedName>
        <fullName evidence="2">FAD-binding oxidoreductase</fullName>
    </submittedName>
</protein>
<reference evidence="2 3" key="1">
    <citation type="submission" date="2018-12" db="EMBL/GenBank/DDBJ databases">
        <title>Deinococcus radiophilus ATCC 27603 genome sequencing and assembly.</title>
        <authorList>
            <person name="Maclea K.S."/>
            <person name="Maynard C.R."/>
        </authorList>
    </citation>
    <scope>NUCLEOTIDE SEQUENCE [LARGE SCALE GENOMIC DNA]</scope>
    <source>
        <strain evidence="2 3">ATCC 27603</strain>
    </source>
</reference>
<dbReference type="PROSITE" id="PS51387">
    <property type="entry name" value="FAD_PCMH"/>
    <property type="match status" value="1"/>
</dbReference>
<sequence>MSILDLNLGDQTVTLSADTSCAELYDALPAGLLPPVPPLELPGGVGETVSRGGFGQTFFFPADVLGLTFMSPAGRRVQAGGRTVKNVQGYDLTRLFVGSFGVLGQAEQVTLRLRPGQWFQWTADRDAFPTDLPSTVRFAWLEQASSSARLRLLLSRPDPIHFPEAQPFKRVEDWRGGFPTGMGVAVSGRAQVTDRRFGWVDGTERPAVPPLFQRLADAL</sequence>
<organism evidence="2 3">
    <name type="scientific">Deinococcus radiophilus</name>
    <dbReference type="NCBI Taxonomy" id="32062"/>
    <lineage>
        <taxon>Bacteria</taxon>
        <taxon>Thermotogati</taxon>
        <taxon>Deinococcota</taxon>
        <taxon>Deinococci</taxon>
        <taxon>Deinococcales</taxon>
        <taxon>Deinococcaceae</taxon>
        <taxon>Deinococcus</taxon>
    </lineage>
</organism>
<dbReference type="Gene3D" id="3.30.465.10">
    <property type="match status" value="1"/>
</dbReference>
<dbReference type="InterPro" id="IPR036318">
    <property type="entry name" value="FAD-bd_PCMH-like_sf"/>
</dbReference>
<evidence type="ECO:0000313" key="2">
    <source>
        <dbReference type="EMBL" id="RTR28050.1"/>
    </source>
</evidence>
<dbReference type="AlphaFoldDB" id="A0A3S0IA40"/>
<dbReference type="InterPro" id="IPR016166">
    <property type="entry name" value="FAD-bd_PCMH"/>
</dbReference>
<dbReference type="EMBL" id="RXPE01000008">
    <property type="protein sequence ID" value="RTR28050.1"/>
    <property type="molecule type" value="Genomic_DNA"/>
</dbReference>
<name>A0A3S0IA40_9DEIO</name>
<accession>A0A3S0IA40</accession>
<dbReference type="Proteomes" id="UP000277766">
    <property type="component" value="Unassembled WGS sequence"/>
</dbReference>
<evidence type="ECO:0000313" key="3">
    <source>
        <dbReference type="Proteomes" id="UP000277766"/>
    </source>
</evidence>
<keyword evidence="3" id="KW-1185">Reference proteome</keyword>
<dbReference type="RefSeq" id="WP_126351826.1">
    <property type="nucleotide sequence ID" value="NZ_CP086381.1"/>
</dbReference>